<evidence type="ECO:0008006" key="4">
    <source>
        <dbReference type="Google" id="ProtNLM"/>
    </source>
</evidence>
<dbReference type="AlphaFoldDB" id="A0A2H3CH21"/>
<evidence type="ECO:0000313" key="3">
    <source>
        <dbReference type="Proteomes" id="UP000217790"/>
    </source>
</evidence>
<organism evidence="2 3">
    <name type="scientific">Armillaria gallica</name>
    <name type="common">Bulbous honey fungus</name>
    <name type="synonym">Armillaria bulbosa</name>
    <dbReference type="NCBI Taxonomy" id="47427"/>
    <lineage>
        <taxon>Eukaryota</taxon>
        <taxon>Fungi</taxon>
        <taxon>Dikarya</taxon>
        <taxon>Basidiomycota</taxon>
        <taxon>Agaricomycotina</taxon>
        <taxon>Agaricomycetes</taxon>
        <taxon>Agaricomycetidae</taxon>
        <taxon>Agaricales</taxon>
        <taxon>Marasmiineae</taxon>
        <taxon>Physalacriaceae</taxon>
        <taxon>Armillaria</taxon>
    </lineage>
</organism>
<keyword evidence="3" id="KW-1185">Reference proteome</keyword>
<evidence type="ECO:0000256" key="1">
    <source>
        <dbReference type="SAM" id="MobiDB-lite"/>
    </source>
</evidence>
<feature type="non-terminal residue" evidence="2">
    <location>
        <position position="164"/>
    </location>
</feature>
<dbReference type="EMBL" id="KZ293742">
    <property type="protein sequence ID" value="PBK80644.1"/>
    <property type="molecule type" value="Genomic_DNA"/>
</dbReference>
<dbReference type="OrthoDB" id="3028716at2759"/>
<proteinExistence type="predicted"/>
<dbReference type="Proteomes" id="UP000217790">
    <property type="component" value="Unassembled WGS sequence"/>
</dbReference>
<feature type="region of interest" description="Disordered" evidence="1">
    <location>
        <begin position="1"/>
        <end position="22"/>
    </location>
</feature>
<name>A0A2H3CH21_ARMGA</name>
<accession>A0A2H3CH21</accession>
<dbReference type="InParanoid" id="A0A2H3CH21"/>
<evidence type="ECO:0000313" key="2">
    <source>
        <dbReference type="EMBL" id="PBK80644.1"/>
    </source>
</evidence>
<sequence>MSSLLTSRDRAEETPGGNLPSMKNALRALADTETSFCHSVQYLITQTAICAPSIEETILSILEPLRDVTIDFLTPVHTAWSDIEVLLESFSYTVLHDSMPNPAHFAENHDSMRLHAQHARGISPLLDTTITNIEGPLIAELRGSYGLEPVLCTFKWLRWSSSMQ</sequence>
<reference evidence="3" key="1">
    <citation type="journal article" date="2017" name="Nat. Ecol. Evol.">
        <title>Genome expansion and lineage-specific genetic innovations in the forest pathogenic fungi Armillaria.</title>
        <authorList>
            <person name="Sipos G."/>
            <person name="Prasanna A.N."/>
            <person name="Walter M.C."/>
            <person name="O'Connor E."/>
            <person name="Balint B."/>
            <person name="Krizsan K."/>
            <person name="Kiss B."/>
            <person name="Hess J."/>
            <person name="Varga T."/>
            <person name="Slot J."/>
            <person name="Riley R."/>
            <person name="Boka B."/>
            <person name="Rigling D."/>
            <person name="Barry K."/>
            <person name="Lee J."/>
            <person name="Mihaltcheva S."/>
            <person name="LaButti K."/>
            <person name="Lipzen A."/>
            <person name="Waldron R."/>
            <person name="Moloney N.M."/>
            <person name="Sperisen C."/>
            <person name="Kredics L."/>
            <person name="Vagvoelgyi C."/>
            <person name="Patrignani A."/>
            <person name="Fitzpatrick D."/>
            <person name="Nagy I."/>
            <person name="Doyle S."/>
            <person name="Anderson J.B."/>
            <person name="Grigoriev I.V."/>
            <person name="Gueldener U."/>
            <person name="Muensterkoetter M."/>
            <person name="Nagy L.G."/>
        </authorList>
    </citation>
    <scope>NUCLEOTIDE SEQUENCE [LARGE SCALE GENOMIC DNA]</scope>
    <source>
        <strain evidence="3">Ar21-2</strain>
    </source>
</reference>
<gene>
    <name evidence="2" type="ORF">ARMGADRAFT_1171783</name>
</gene>
<protein>
    <recommendedName>
        <fullName evidence="4">DH domain-containing protein</fullName>
    </recommendedName>
</protein>